<evidence type="ECO:0000256" key="5">
    <source>
        <dbReference type="ARBA" id="ARBA00022737"/>
    </source>
</evidence>
<evidence type="ECO:0000256" key="6">
    <source>
        <dbReference type="ARBA" id="ARBA00022763"/>
    </source>
</evidence>
<proteinExistence type="inferred from homology"/>
<feature type="domain" description="Proteasome activator complex subunit 4 C-terminal" evidence="10">
    <location>
        <begin position="2166"/>
        <end position="2254"/>
    </location>
</feature>
<dbReference type="GO" id="GO:0005829">
    <property type="term" value="C:cytosol"/>
    <property type="evidence" value="ECO:0007669"/>
    <property type="project" value="TreeGrafter"/>
</dbReference>
<dbReference type="InterPro" id="IPR011989">
    <property type="entry name" value="ARM-like"/>
</dbReference>
<dbReference type="PANTHER" id="PTHR32170:SF4">
    <property type="entry name" value="DUF3437 DOMAIN-CONTAINING PROTEIN-RELATED"/>
    <property type="match status" value="1"/>
</dbReference>
<keyword evidence="14" id="KW-1185">Reference proteome</keyword>
<evidence type="ECO:0000256" key="8">
    <source>
        <dbReference type="ARBA" id="ARBA00023242"/>
    </source>
</evidence>
<sequence length="2254" mass="251619">WSTRPLALSTEDRMSDSEGDDDMQGFSDAEDGSMRPPSASMTDLTVTAAKEGNETCLKERRMITVDGAARIAALKLRKFTKPRPWPYLMPFTPDAEADEWLNENILNLTACILIDDMSAALVDQLNILTSYIAKYGLRFVKEQHIKLIKMTYGLIVRPKLNASIVHAAAAVFVYLVRGSKLTRADFVLDWRTIFDQFERVMMAKEKFIGAAEIQTAVLTSTYFYEKGAEKEIWKRIRPYISPPTMHVASAFVARCLPSTGFEPGDLEPKKGDLVDDHFLPVLWHFFEREEMNDYWTDAVVAFFVRLTQDSPSAVLPFFHKHIHLIFTRLIRSLGLTAREGKVYVSVESATRAYAYYGKWLGYMLGTHPSVETHLLRLLSVVESHVHPSRNGTTEMATILVSNLLLQLTVVIMKRCRRALHAKMKKTEPKKNEIPPLTESTITAYVKALLSILVPALHGGMSGTAGTLLGELAFLRPGLCIPKILDQLYPSLSALCEPERLTNSLAAIKRMLILIAADRVERGGYSDVRQPTKKDWLSERDKESAHLTLDEVRKSKRRKRKLQQTSNDKKGAIEKKAARVSDEGLRTDNTQSESDAVLSLRPHLVYIAEALIECIDINDTDKAALAYDVFTLLFAVMPIVDCSKAEKEQAADCSEEEHRLIQLSKRLKDIITKFVDKTFVIIDALATNAPSNTGTDSVGGIKDSDAFRKQGSDECVMENVIAHAFGTLFSNMDDEIGKILCEKVLLFARTSLLDNSTAAGIVNMIIIDCVFDRSLFVDDFLEFIVNEVGEVIDGDVQSTEHIDGQAAWLASIAPGFCFLKIQDLHENFDDLLEMSQKLLACKAKVLYEAGCSCISTLLTSLLGTYPEGVPVSERFKGRLPSKLWGATVDALRTTTQWRHPVKADLEAAAKILEVTLFAEMRRLAKPEALTREQLRKSMIIVYNLFVQVVEFVPLPQCERAPTHHMRTNGLPRTLLHPTQAFHQLAAGEISFEGRNLRVALIDLVESLILSGKCNDSQALEYLCALIPTLERVVVCQMMMSSPVLASMLHNPLLRERSMTPTVARDKLISIYNTEPPNRNYGATTFSCRLMWALFKLSFSLYDTVRSSARARLGGLVSVYCDTTIVDEFIDEIMVALNDPRPEISKGALQLMVGLGLPMSKRVEVRTRIWPLLLKCRRPEETKQLQLLDDCYDQVKGRWHRIKAEAFPPEFLLFIADFLKATPEAGEWTRAGDVNVMLSAAREKIEQRNETIVKMYDSLSSTLHSALKASSALSPSERTTVMDKSSVSALPPDFDSAKTAPSTPSVRTANALAIANAALLPSSRDHSASSSPTTAATALSIEKTALGSTSSSPAPALPSPAVTAARIDSEKENQIDGVKRRPSSATPSEKSQHALPTVSTTTGGDSAKPVSMETTSPSAPTSCKSSCNSADLSLALGALVKEAAAGVAATSPAARDRIDYFSQIAAQLFPPPHFPLLPSSPSMPVHFHLRTSDLCIEMITLIENMRSTQETMKEIILPRLLEERIEQRNSAMDDLLYWLRKNKPKTERELWACPPKAQGSGAITYGLRPDNIAQVYDSHNLPNTEQKWLATRFFRKTKGHFAWPLDGKISIPTRSPIPLGMQMNGVDRVIVDWFSNRENVHQLFEMTLVHLGETGDEFDTDLLNIIYYLLRNYPDAAASRLLPPLREALEKLLAGRHVHEGTKTKAAMNLELATQRFSAVLFLGIAKGTKYLPFNVLDELWKWMAPAVIAQFDRQNFQATHFWAAAFERLLTKEDMRRFWWLVEALINSFDARKTIAADERWKPANRLSMFILASWRSSETLNRVLSMAFEQLVPIASSDSMRKSIAALIGDAMAICNHRSEFFAGLPERFRVRSFDEYLGQLSLKAYKISRQASPSLLQHFDPSDDKENRRARNPVDPVKNLKDEVTEQLKELMSPTQPLPAPTARPLTPAMSQRTPATPGSAGGRVRGRGGRGERAGGGQGEDLGQDKEMMYARLLIETVFTFYDISNMPISEGVFKVLPLLCELAVENDAEDADINKDNDVRDDAETIVHQYLACILLNEERAKRMIETMHMIINQSTITTQRICALKFLHVIVFSNIYLFDRLGVEWRQRMHAIVLAAIRDKELKVRREAGNCLCAFIHVGYLELNTALESHFRSLLSSSAHVDKQAGCLGFAAIVRAFPDQFTVKAVPALRELCRLSSGAAKDVLVQHWATNALRDFRSSHRDDWATDAATVIGADLMFLIENELSPPYYV</sequence>
<evidence type="ECO:0000256" key="3">
    <source>
        <dbReference type="ARBA" id="ARBA00005739"/>
    </source>
</evidence>
<feature type="region of interest" description="Disordered" evidence="9">
    <location>
        <begin position="1896"/>
        <end position="1985"/>
    </location>
</feature>
<dbReference type="SUPFAM" id="SSF48371">
    <property type="entry name" value="ARM repeat"/>
    <property type="match status" value="2"/>
</dbReference>
<feature type="region of interest" description="Disordered" evidence="9">
    <location>
        <begin position="1"/>
        <end position="42"/>
    </location>
</feature>
<feature type="compositionally biased region" description="Basic and acidic residues" evidence="9">
    <location>
        <begin position="1919"/>
        <end position="1930"/>
    </location>
</feature>
<dbReference type="GO" id="GO:0010499">
    <property type="term" value="P:proteasomal ubiquitin-independent protein catabolic process"/>
    <property type="evidence" value="ECO:0007669"/>
    <property type="project" value="TreeGrafter"/>
</dbReference>
<evidence type="ECO:0000259" key="10">
    <source>
        <dbReference type="Pfam" id="PF11919"/>
    </source>
</evidence>
<evidence type="ECO:0000256" key="7">
    <source>
        <dbReference type="ARBA" id="ARBA00023204"/>
    </source>
</evidence>
<name>A0AAV5SWJ8_9BILA</name>
<keyword evidence="8" id="KW-0539">Nucleus</keyword>
<dbReference type="EMBL" id="BTSX01000003">
    <property type="protein sequence ID" value="GMS87571.1"/>
    <property type="molecule type" value="Genomic_DNA"/>
</dbReference>
<feature type="region of interest" description="Disordered" evidence="9">
    <location>
        <begin position="1344"/>
        <end position="1421"/>
    </location>
</feature>
<dbReference type="GO" id="GO:0006281">
    <property type="term" value="P:DNA repair"/>
    <property type="evidence" value="ECO:0007669"/>
    <property type="project" value="UniProtKB-KW"/>
</dbReference>
<dbReference type="Gene3D" id="1.25.10.10">
    <property type="entry name" value="Leucine-rich Repeat Variant"/>
    <property type="match status" value="1"/>
</dbReference>
<protein>
    <recommendedName>
        <fullName evidence="15">Proteasome activator complex subunit 4</fullName>
    </recommendedName>
</protein>
<accession>A0AAV5SWJ8</accession>
<dbReference type="Pfam" id="PF11919">
    <property type="entry name" value="PSME4_C"/>
    <property type="match status" value="1"/>
</dbReference>
<dbReference type="InterPro" id="IPR016024">
    <property type="entry name" value="ARM-type_fold"/>
</dbReference>
<feature type="domain" description="Proteasome activator Blm10 middle HEAT repeats region" evidence="11">
    <location>
        <begin position="375"/>
        <end position="517"/>
    </location>
</feature>
<gene>
    <name evidence="13" type="ORF">PENTCL1PPCAC_9746</name>
</gene>
<feature type="region of interest" description="Disordered" evidence="9">
    <location>
        <begin position="554"/>
        <end position="591"/>
    </location>
</feature>
<keyword evidence="7" id="KW-0234">DNA repair</keyword>
<evidence type="ECO:0000256" key="9">
    <source>
        <dbReference type="SAM" id="MobiDB-lite"/>
    </source>
</evidence>
<dbReference type="InterPro" id="IPR055455">
    <property type="entry name" value="HEAT_PSME4"/>
</dbReference>
<feature type="compositionally biased region" description="Basic and acidic residues" evidence="9">
    <location>
        <begin position="566"/>
        <end position="585"/>
    </location>
</feature>
<evidence type="ECO:0008006" key="15">
    <source>
        <dbReference type="Google" id="ProtNLM"/>
    </source>
</evidence>
<feature type="compositionally biased region" description="Acidic residues" evidence="9">
    <location>
        <begin position="17"/>
        <end position="31"/>
    </location>
</feature>
<evidence type="ECO:0000259" key="11">
    <source>
        <dbReference type="Pfam" id="PF16507"/>
    </source>
</evidence>
<dbReference type="PANTHER" id="PTHR32170">
    <property type="entry name" value="PROTEASOME ACTIVATOR COMPLEX SUBUNIT 4"/>
    <property type="match status" value="1"/>
</dbReference>
<dbReference type="GO" id="GO:0016504">
    <property type="term" value="F:peptidase activator activity"/>
    <property type="evidence" value="ECO:0007669"/>
    <property type="project" value="InterPro"/>
</dbReference>
<evidence type="ECO:0000256" key="4">
    <source>
        <dbReference type="ARBA" id="ARBA00022490"/>
    </source>
</evidence>
<evidence type="ECO:0000256" key="2">
    <source>
        <dbReference type="ARBA" id="ARBA00004496"/>
    </source>
</evidence>
<feature type="domain" description="Proteasome activator Blm10 middle HEAT repeats region" evidence="11">
    <location>
        <begin position="600"/>
        <end position="923"/>
    </location>
</feature>
<feature type="domain" description="Proteasome activator complex subunit 4-like HEAT repeat-like" evidence="12">
    <location>
        <begin position="1514"/>
        <end position="1792"/>
    </location>
</feature>
<dbReference type="InterPro" id="IPR035309">
    <property type="entry name" value="PSME4"/>
</dbReference>
<feature type="compositionally biased region" description="Basic and acidic residues" evidence="9">
    <location>
        <begin position="1901"/>
        <end position="1910"/>
    </location>
</feature>
<dbReference type="Pfam" id="PF23096">
    <property type="entry name" value="HEAT_PSME4"/>
    <property type="match status" value="1"/>
</dbReference>
<keyword evidence="4" id="KW-0963">Cytoplasm</keyword>
<dbReference type="GO" id="GO:0016607">
    <property type="term" value="C:nuclear speck"/>
    <property type="evidence" value="ECO:0007669"/>
    <property type="project" value="UniProtKB-SubCell"/>
</dbReference>
<keyword evidence="6" id="KW-0227">DNA damage</keyword>
<comment type="caution">
    <text evidence="13">The sequence shown here is derived from an EMBL/GenBank/DDBJ whole genome shotgun (WGS) entry which is preliminary data.</text>
</comment>
<dbReference type="GO" id="GO:0070628">
    <property type="term" value="F:proteasome binding"/>
    <property type="evidence" value="ECO:0007669"/>
    <property type="project" value="InterPro"/>
</dbReference>
<dbReference type="Proteomes" id="UP001432027">
    <property type="component" value="Unassembled WGS sequence"/>
</dbReference>
<comment type="subcellular location">
    <subcellularLocation>
        <location evidence="2">Cytoplasm</location>
    </subcellularLocation>
    <subcellularLocation>
        <location evidence="1">Nucleus speckle</location>
    </subcellularLocation>
</comment>
<evidence type="ECO:0000313" key="14">
    <source>
        <dbReference type="Proteomes" id="UP001432027"/>
    </source>
</evidence>
<dbReference type="InterPro" id="IPR021843">
    <property type="entry name" value="PSME4_C"/>
</dbReference>
<dbReference type="InterPro" id="IPR032430">
    <property type="entry name" value="Blm10_mid"/>
</dbReference>
<evidence type="ECO:0000259" key="12">
    <source>
        <dbReference type="Pfam" id="PF23096"/>
    </source>
</evidence>
<keyword evidence="5" id="KW-0677">Repeat</keyword>
<comment type="similarity">
    <text evidence="3">Belongs to the BLM10 family.</text>
</comment>
<feature type="non-terminal residue" evidence="13">
    <location>
        <position position="1"/>
    </location>
</feature>
<feature type="compositionally biased region" description="Low complexity" evidence="9">
    <location>
        <begin position="1344"/>
        <end position="1363"/>
    </location>
</feature>
<evidence type="ECO:0000313" key="13">
    <source>
        <dbReference type="EMBL" id="GMS87571.1"/>
    </source>
</evidence>
<organism evidence="13 14">
    <name type="scientific">Pristionchus entomophagus</name>
    <dbReference type="NCBI Taxonomy" id="358040"/>
    <lineage>
        <taxon>Eukaryota</taxon>
        <taxon>Metazoa</taxon>
        <taxon>Ecdysozoa</taxon>
        <taxon>Nematoda</taxon>
        <taxon>Chromadorea</taxon>
        <taxon>Rhabditida</taxon>
        <taxon>Rhabditina</taxon>
        <taxon>Diplogasteromorpha</taxon>
        <taxon>Diplogasteroidea</taxon>
        <taxon>Neodiplogasteridae</taxon>
        <taxon>Pristionchus</taxon>
    </lineage>
</organism>
<feature type="compositionally biased region" description="Basic and acidic residues" evidence="9">
    <location>
        <begin position="1365"/>
        <end position="1377"/>
    </location>
</feature>
<evidence type="ECO:0000256" key="1">
    <source>
        <dbReference type="ARBA" id="ARBA00004324"/>
    </source>
</evidence>
<reference evidence="13" key="1">
    <citation type="submission" date="2023-10" db="EMBL/GenBank/DDBJ databases">
        <title>Genome assembly of Pristionchus species.</title>
        <authorList>
            <person name="Yoshida K."/>
            <person name="Sommer R.J."/>
        </authorList>
    </citation>
    <scope>NUCLEOTIDE SEQUENCE</scope>
    <source>
        <strain evidence="13">RS0144</strain>
    </source>
</reference>
<dbReference type="Pfam" id="PF16507">
    <property type="entry name" value="HEAT_PSME4_mid"/>
    <property type="match status" value="2"/>
</dbReference>
<feature type="compositionally biased region" description="Polar residues" evidence="9">
    <location>
        <begin position="1410"/>
        <end position="1421"/>
    </location>
</feature>